<keyword evidence="3 6" id="KW-0812">Transmembrane</keyword>
<evidence type="ECO:0000313" key="8">
    <source>
        <dbReference type="EMBL" id="PKI57239.1"/>
    </source>
</evidence>
<organism evidence="7 9">
    <name type="scientific">Punica granatum</name>
    <name type="common">Pomegranate</name>
    <dbReference type="NCBI Taxonomy" id="22663"/>
    <lineage>
        <taxon>Eukaryota</taxon>
        <taxon>Viridiplantae</taxon>
        <taxon>Streptophyta</taxon>
        <taxon>Embryophyta</taxon>
        <taxon>Tracheophyta</taxon>
        <taxon>Spermatophyta</taxon>
        <taxon>Magnoliopsida</taxon>
        <taxon>eudicotyledons</taxon>
        <taxon>Gunneridae</taxon>
        <taxon>Pentapetalae</taxon>
        <taxon>rosids</taxon>
        <taxon>malvids</taxon>
        <taxon>Myrtales</taxon>
        <taxon>Lythraceae</taxon>
        <taxon>Punica</taxon>
    </lineage>
</organism>
<dbReference type="GeneID" id="116191040"/>
<feature type="transmembrane region" description="Helical" evidence="6">
    <location>
        <begin position="77"/>
        <end position="98"/>
    </location>
</feature>
<accession>A0A218WIF4</accession>
<dbReference type="AlphaFoldDB" id="A0A218WIF4"/>
<dbReference type="InterPro" id="IPR044890">
    <property type="entry name" value="TMEM14_sf"/>
</dbReference>
<evidence type="ECO:0000313" key="10">
    <source>
        <dbReference type="Proteomes" id="UP000233551"/>
    </source>
</evidence>
<dbReference type="Proteomes" id="UP000233551">
    <property type="component" value="Unassembled WGS sequence"/>
</dbReference>
<evidence type="ECO:0000256" key="6">
    <source>
        <dbReference type="SAM" id="Phobius"/>
    </source>
</evidence>
<evidence type="ECO:0000256" key="1">
    <source>
        <dbReference type="ARBA" id="ARBA00004370"/>
    </source>
</evidence>
<keyword evidence="4 6" id="KW-1133">Transmembrane helix</keyword>
<dbReference type="OrthoDB" id="5620at2759"/>
<feature type="transmembrane region" description="Helical" evidence="6">
    <location>
        <begin position="105"/>
        <end position="123"/>
    </location>
</feature>
<evidence type="ECO:0000313" key="7">
    <source>
        <dbReference type="EMBL" id="OWM72259.1"/>
    </source>
</evidence>
<feature type="transmembrane region" description="Helical" evidence="6">
    <location>
        <begin position="135"/>
        <end position="153"/>
    </location>
</feature>
<dbReference type="PANTHER" id="PTHR12668">
    <property type="entry name" value="TRANSMEMBRANE PROTEIN 14, 15"/>
    <property type="match status" value="1"/>
</dbReference>
<name>A0A218WIF4_PUNGR</name>
<evidence type="ECO:0000313" key="9">
    <source>
        <dbReference type="Proteomes" id="UP000197138"/>
    </source>
</evidence>
<feature type="transmembrane region" description="Helical" evidence="6">
    <location>
        <begin position="160"/>
        <end position="179"/>
    </location>
</feature>
<dbReference type="InterPro" id="IPR005349">
    <property type="entry name" value="TMEM14"/>
</dbReference>
<dbReference type="GO" id="GO:0009706">
    <property type="term" value="C:chloroplast inner membrane"/>
    <property type="evidence" value="ECO:0007669"/>
    <property type="project" value="TreeGrafter"/>
</dbReference>
<keyword evidence="5 6" id="KW-0472">Membrane</keyword>
<dbReference type="EMBL" id="MTKT01004293">
    <property type="protein sequence ID" value="OWM72259.1"/>
    <property type="molecule type" value="Genomic_DNA"/>
</dbReference>
<dbReference type="GO" id="GO:0015245">
    <property type="term" value="F:fatty acid transmembrane transporter activity"/>
    <property type="evidence" value="ECO:0007669"/>
    <property type="project" value="TreeGrafter"/>
</dbReference>
<comment type="subcellular location">
    <subcellularLocation>
        <location evidence="1">Membrane</location>
    </subcellularLocation>
</comment>
<dbReference type="Gene3D" id="1.10.10.1740">
    <property type="entry name" value="Transmembrane protein 14-like"/>
    <property type="match status" value="1"/>
</dbReference>
<gene>
    <name evidence="7" type="ORF">CDL15_Pgr018144</name>
    <name evidence="8" type="ORF">CRG98_022336</name>
</gene>
<comment type="caution">
    <text evidence="7">The sequence shown here is derived from an EMBL/GenBank/DDBJ whole genome shotgun (WGS) entry which is preliminary data.</text>
</comment>
<dbReference type="EMBL" id="PGOL01001521">
    <property type="protein sequence ID" value="PKI57239.1"/>
    <property type="molecule type" value="Genomic_DNA"/>
</dbReference>
<comment type="similarity">
    <text evidence="2">Belongs to the TMEM14 family.</text>
</comment>
<evidence type="ECO:0000256" key="3">
    <source>
        <dbReference type="ARBA" id="ARBA00022692"/>
    </source>
</evidence>
<proteinExistence type="inferred from homology"/>
<protein>
    <submittedName>
        <fullName evidence="7">Uncharacterized protein</fullName>
    </submittedName>
</protein>
<sequence length="183" mass="18807">MSASSSAFSLALPTAAPSRAAYRRCFTGSPSTRPLSSSGSIAPRNQGLGLNLRLIGQARPAYCSRRPGRFRSQLADFAPPASAVYGTLLLSGGLFAYLRSGSKGSLAGGLTGAALMAAAYYLMQSPEMKAAGDALGFGSAILFCSVFGIRLVATRKLTPAGPLLGLSLAVLAVFVSAYFQDTV</sequence>
<keyword evidence="10" id="KW-1185">Reference proteome</keyword>
<reference evidence="8 10" key="3">
    <citation type="submission" date="2017-11" db="EMBL/GenBank/DDBJ databases">
        <title>De-novo sequencing of pomegranate (Punica granatum L.) genome.</title>
        <authorList>
            <person name="Akparov Z."/>
            <person name="Amiraslanov A."/>
            <person name="Hajiyeva S."/>
            <person name="Abbasov M."/>
            <person name="Kaur K."/>
            <person name="Hamwieh A."/>
            <person name="Solovyev V."/>
            <person name="Salamov A."/>
            <person name="Braich B."/>
            <person name="Kosarev P."/>
            <person name="Mahmoud A."/>
            <person name="Hajiyev E."/>
            <person name="Babayeva S."/>
            <person name="Izzatullayeva V."/>
            <person name="Mammadov A."/>
            <person name="Mammadov A."/>
            <person name="Sharifova S."/>
            <person name="Ojaghi J."/>
            <person name="Eynullazada K."/>
            <person name="Bayramov B."/>
            <person name="Abdulazimova A."/>
            <person name="Shahmuradov I."/>
        </authorList>
    </citation>
    <scope>NUCLEOTIDE SEQUENCE [LARGE SCALE GENOMIC DNA]</scope>
    <source>
        <strain evidence="8">AG2017</strain>
        <strain evidence="10">cv. AG2017</strain>
        <tissue evidence="8">Leaf</tissue>
    </source>
</reference>
<dbReference type="STRING" id="22663.A0A218WIF4"/>
<dbReference type="PANTHER" id="PTHR12668:SF38">
    <property type="entry name" value="PROTEIN FATTY ACID EXPORT 4, CHLOROPLASTIC"/>
    <property type="match status" value="1"/>
</dbReference>
<evidence type="ECO:0000256" key="2">
    <source>
        <dbReference type="ARBA" id="ARBA00007590"/>
    </source>
</evidence>
<dbReference type="Proteomes" id="UP000197138">
    <property type="component" value="Unassembled WGS sequence"/>
</dbReference>
<reference evidence="9" key="1">
    <citation type="journal article" date="2017" name="Plant J.">
        <title>The pomegranate (Punica granatum L.) genome and the genomics of punicalagin biosynthesis.</title>
        <authorList>
            <person name="Qin G."/>
            <person name="Xu C."/>
            <person name="Ming R."/>
            <person name="Tang H."/>
            <person name="Guyot R."/>
            <person name="Kramer E.M."/>
            <person name="Hu Y."/>
            <person name="Yi X."/>
            <person name="Qi Y."/>
            <person name="Xu X."/>
            <person name="Gao Z."/>
            <person name="Pan H."/>
            <person name="Jian J."/>
            <person name="Tian Y."/>
            <person name="Yue Z."/>
            <person name="Xu Y."/>
        </authorList>
    </citation>
    <scope>NUCLEOTIDE SEQUENCE [LARGE SCALE GENOMIC DNA]</scope>
    <source>
        <strain evidence="9">cv. Dabenzi</strain>
    </source>
</reference>
<evidence type="ECO:0000256" key="4">
    <source>
        <dbReference type="ARBA" id="ARBA00022989"/>
    </source>
</evidence>
<dbReference type="Pfam" id="PF03647">
    <property type="entry name" value="Tmemb_14"/>
    <property type="match status" value="1"/>
</dbReference>
<reference evidence="7" key="2">
    <citation type="submission" date="2017-06" db="EMBL/GenBank/DDBJ databases">
        <title>The pomegranate genome and the genomics of punicalagin biosynthesis.</title>
        <authorList>
            <person name="Xu C."/>
        </authorList>
    </citation>
    <scope>NUCLEOTIDE SEQUENCE [LARGE SCALE GENOMIC DNA]</scope>
    <source>
        <tissue evidence="7">Fresh leaf</tissue>
    </source>
</reference>
<evidence type="ECO:0000256" key="5">
    <source>
        <dbReference type="ARBA" id="ARBA00023136"/>
    </source>
</evidence>